<dbReference type="GO" id="GO:0042130">
    <property type="term" value="P:negative regulation of T cell proliferation"/>
    <property type="evidence" value="ECO:0007669"/>
    <property type="project" value="TreeGrafter"/>
</dbReference>
<dbReference type="InterPro" id="IPR013783">
    <property type="entry name" value="Ig-like_fold"/>
</dbReference>
<dbReference type="GO" id="GO:0071222">
    <property type="term" value="P:cellular response to lipopolysaccharide"/>
    <property type="evidence" value="ECO:0007669"/>
    <property type="project" value="TreeGrafter"/>
</dbReference>
<evidence type="ECO:0000259" key="12">
    <source>
        <dbReference type="SMART" id="SM00409"/>
    </source>
</evidence>
<comment type="caution">
    <text evidence="13">The sequence shown here is derived from an EMBL/GenBank/DDBJ whole genome shotgun (WGS) entry which is preliminary data.</text>
</comment>
<dbReference type="Pfam" id="PF07686">
    <property type="entry name" value="V-set"/>
    <property type="match status" value="1"/>
</dbReference>
<evidence type="ECO:0000256" key="1">
    <source>
        <dbReference type="ARBA" id="ARBA00004251"/>
    </source>
</evidence>
<comment type="subcellular location">
    <subcellularLocation>
        <location evidence="1">Cell membrane</location>
        <topology evidence="1">Single-pass type I membrane protein</topology>
    </subcellularLocation>
</comment>
<feature type="domain" description="Immunoglobulin" evidence="12">
    <location>
        <begin position="21"/>
        <end position="130"/>
    </location>
</feature>
<feature type="signal peptide" evidence="11">
    <location>
        <begin position="1"/>
        <end position="17"/>
    </location>
</feature>
<dbReference type="GO" id="GO:0009897">
    <property type="term" value="C:external side of plasma membrane"/>
    <property type="evidence" value="ECO:0007669"/>
    <property type="project" value="TreeGrafter"/>
</dbReference>
<evidence type="ECO:0000256" key="7">
    <source>
        <dbReference type="ARBA" id="ARBA00023157"/>
    </source>
</evidence>
<dbReference type="SMART" id="SM00409">
    <property type="entry name" value="IG"/>
    <property type="match status" value="2"/>
</dbReference>
<protein>
    <recommendedName>
        <fullName evidence="12">Immunoglobulin domain-containing protein</fullName>
    </recommendedName>
</protein>
<dbReference type="GO" id="GO:0007166">
    <property type="term" value="P:cell surface receptor signaling pathway"/>
    <property type="evidence" value="ECO:0007669"/>
    <property type="project" value="TreeGrafter"/>
</dbReference>
<evidence type="ECO:0000256" key="10">
    <source>
        <dbReference type="ARBA" id="ARBA00023319"/>
    </source>
</evidence>
<keyword evidence="7" id="KW-1015">Disulfide bond</keyword>
<gene>
    <name evidence="13" type="ORF">Q7C36_014748</name>
</gene>
<dbReference type="InterPro" id="IPR013106">
    <property type="entry name" value="Ig_V-set"/>
</dbReference>
<keyword evidence="3" id="KW-0812">Transmembrane</keyword>
<dbReference type="GO" id="GO:0031295">
    <property type="term" value="P:T cell costimulation"/>
    <property type="evidence" value="ECO:0007669"/>
    <property type="project" value="TreeGrafter"/>
</dbReference>
<feature type="chain" id="PRO_5041681300" description="Immunoglobulin domain-containing protein" evidence="11">
    <location>
        <begin position="18"/>
        <end position="287"/>
    </location>
</feature>
<evidence type="ECO:0000256" key="8">
    <source>
        <dbReference type="ARBA" id="ARBA00023170"/>
    </source>
</evidence>
<evidence type="ECO:0000256" key="5">
    <source>
        <dbReference type="ARBA" id="ARBA00022989"/>
    </source>
</evidence>
<keyword evidence="8" id="KW-0675">Receptor</keyword>
<evidence type="ECO:0000256" key="9">
    <source>
        <dbReference type="ARBA" id="ARBA00023180"/>
    </source>
</evidence>
<dbReference type="Proteomes" id="UP001187315">
    <property type="component" value="Unassembled WGS sequence"/>
</dbReference>
<evidence type="ECO:0000256" key="6">
    <source>
        <dbReference type="ARBA" id="ARBA00023136"/>
    </source>
</evidence>
<accession>A0AA88MA78</accession>
<evidence type="ECO:0000256" key="3">
    <source>
        <dbReference type="ARBA" id="ARBA00022692"/>
    </source>
</evidence>
<organism evidence="13 14">
    <name type="scientific">Tachysurus vachellii</name>
    <name type="common">Darkbarbel catfish</name>
    <name type="synonym">Pelteobagrus vachellii</name>
    <dbReference type="NCBI Taxonomy" id="175792"/>
    <lineage>
        <taxon>Eukaryota</taxon>
        <taxon>Metazoa</taxon>
        <taxon>Chordata</taxon>
        <taxon>Craniata</taxon>
        <taxon>Vertebrata</taxon>
        <taxon>Euteleostomi</taxon>
        <taxon>Actinopterygii</taxon>
        <taxon>Neopterygii</taxon>
        <taxon>Teleostei</taxon>
        <taxon>Ostariophysi</taxon>
        <taxon>Siluriformes</taxon>
        <taxon>Bagridae</taxon>
        <taxon>Tachysurus</taxon>
    </lineage>
</organism>
<dbReference type="GO" id="GO:0042102">
    <property type="term" value="P:positive regulation of T cell proliferation"/>
    <property type="evidence" value="ECO:0007669"/>
    <property type="project" value="TreeGrafter"/>
</dbReference>
<dbReference type="PANTHER" id="PTHR25466">
    <property type="entry name" value="T-LYMPHOCYTE ACTIVATION ANTIGEN"/>
    <property type="match status" value="1"/>
</dbReference>
<dbReference type="EMBL" id="JAVHJS010000015">
    <property type="protein sequence ID" value="KAK2834047.1"/>
    <property type="molecule type" value="Genomic_DNA"/>
</dbReference>
<dbReference type="InterPro" id="IPR003599">
    <property type="entry name" value="Ig_sub"/>
</dbReference>
<keyword evidence="5" id="KW-1133">Transmembrane helix</keyword>
<evidence type="ECO:0000313" key="13">
    <source>
        <dbReference type="EMBL" id="KAK2834047.1"/>
    </source>
</evidence>
<dbReference type="Gene3D" id="2.60.40.10">
    <property type="entry name" value="Immunoglobulins"/>
    <property type="match status" value="2"/>
</dbReference>
<keyword evidence="2" id="KW-1003">Cell membrane</keyword>
<name>A0AA88MA78_TACVA</name>
<dbReference type="GO" id="GO:0006955">
    <property type="term" value="P:immune response"/>
    <property type="evidence" value="ECO:0007669"/>
    <property type="project" value="TreeGrafter"/>
</dbReference>
<dbReference type="InterPro" id="IPR051713">
    <property type="entry name" value="T-cell_Activation_Regulation"/>
</dbReference>
<keyword evidence="14" id="KW-1185">Reference proteome</keyword>
<sequence length="287" mass="32249">MSLLYISILWVCACVDSAEPLVTVSAPVGSTVILPCNLTEDFKPTSVITWKINKIDLVFERSINNYSSGKEYEGRVDVPVDELHKGTCSLVLKNVRVTDDQIYNSFTMEHVDINNPVEMKEINRVYLSVDALQISAPVGSTVVLPCDWSHLSIKTPYVKWFIETKTMFKQKAKDYIRGEGYEGRVDVPEDELLKGNCSLVLKNVSVNDAAVYRSSLLLKNKEETRLVQTVTFSVDVNVSKILLLIFPPKQNPKKKEDVKPAPSGEAGINCPQPLILIMFLMFLLFSR</sequence>
<dbReference type="InterPro" id="IPR036179">
    <property type="entry name" value="Ig-like_dom_sf"/>
</dbReference>
<dbReference type="SUPFAM" id="SSF48726">
    <property type="entry name" value="Immunoglobulin"/>
    <property type="match status" value="2"/>
</dbReference>
<keyword evidence="4 11" id="KW-0732">Signal</keyword>
<keyword evidence="6" id="KW-0472">Membrane</keyword>
<evidence type="ECO:0000313" key="14">
    <source>
        <dbReference type="Proteomes" id="UP001187315"/>
    </source>
</evidence>
<evidence type="ECO:0000256" key="11">
    <source>
        <dbReference type="SAM" id="SignalP"/>
    </source>
</evidence>
<evidence type="ECO:0000256" key="4">
    <source>
        <dbReference type="ARBA" id="ARBA00022729"/>
    </source>
</evidence>
<keyword evidence="9" id="KW-0325">Glycoprotein</keyword>
<dbReference type="AlphaFoldDB" id="A0AA88MA78"/>
<evidence type="ECO:0000256" key="2">
    <source>
        <dbReference type="ARBA" id="ARBA00022475"/>
    </source>
</evidence>
<dbReference type="PANTHER" id="PTHR25466:SF11">
    <property type="entry name" value="GALECTIN 17-RELATED"/>
    <property type="match status" value="1"/>
</dbReference>
<keyword evidence="10" id="KW-0393">Immunoglobulin domain</keyword>
<proteinExistence type="predicted"/>
<reference evidence="13" key="1">
    <citation type="submission" date="2023-08" db="EMBL/GenBank/DDBJ databases">
        <title>Pelteobagrus vachellii genome.</title>
        <authorList>
            <person name="Liu H."/>
        </authorList>
    </citation>
    <scope>NUCLEOTIDE SEQUENCE</scope>
    <source>
        <strain evidence="13">PRFRI_2022a</strain>
        <tissue evidence="13">Muscle</tissue>
    </source>
</reference>
<feature type="domain" description="Immunoglobulin" evidence="12">
    <location>
        <begin position="131"/>
        <end position="239"/>
    </location>
</feature>